<feature type="non-terminal residue" evidence="1">
    <location>
        <position position="98"/>
    </location>
</feature>
<dbReference type="EMBL" id="NMUH01006068">
    <property type="protein sequence ID" value="MQM14378.1"/>
    <property type="molecule type" value="Genomic_DNA"/>
</dbReference>
<reference evidence="1" key="1">
    <citation type="submission" date="2017-07" db="EMBL/GenBank/DDBJ databases">
        <title>Taro Niue Genome Assembly and Annotation.</title>
        <authorList>
            <person name="Atibalentja N."/>
            <person name="Keating K."/>
            <person name="Fields C.J."/>
        </authorList>
    </citation>
    <scope>NUCLEOTIDE SEQUENCE</scope>
    <source>
        <strain evidence="1">Niue_2</strain>
        <tissue evidence="1">Leaf</tissue>
    </source>
</reference>
<protein>
    <submittedName>
        <fullName evidence="1">Uncharacterized protein</fullName>
    </submittedName>
</protein>
<evidence type="ECO:0000313" key="2">
    <source>
        <dbReference type="Proteomes" id="UP000652761"/>
    </source>
</evidence>
<proteinExistence type="predicted"/>
<sequence>MAQTTTEAQRLQIEHDGSNHTDGLQLLEMVQDLEEPLLLPKAFLRVVWAWFPLEYEDHGRTVSTHRQTVSTPLASTVLTASWDSHLVSTHRWTVSTPL</sequence>
<dbReference type="AlphaFoldDB" id="A0A843X3P0"/>
<accession>A0A843X3P0</accession>
<gene>
    <name evidence="1" type="ORF">Taro_047307</name>
</gene>
<organism evidence="1 2">
    <name type="scientific">Colocasia esculenta</name>
    <name type="common">Wild taro</name>
    <name type="synonym">Arum esculentum</name>
    <dbReference type="NCBI Taxonomy" id="4460"/>
    <lineage>
        <taxon>Eukaryota</taxon>
        <taxon>Viridiplantae</taxon>
        <taxon>Streptophyta</taxon>
        <taxon>Embryophyta</taxon>
        <taxon>Tracheophyta</taxon>
        <taxon>Spermatophyta</taxon>
        <taxon>Magnoliopsida</taxon>
        <taxon>Liliopsida</taxon>
        <taxon>Araceae</taxon>
        <taxon>Aroideae</taxon>
        <taxon>Colocasieae</taxon>
        <taxon>Colocasia</taxon>
    </lineage>
</organism>
<evidence type="ECO:0000313" key="1">
    <source>
        <dbReference type="EMBL" id="MQM14378.1"/>
    </source>
</evidence>
<name>A0A843X3P0_COLES</name>
<dbReference type="Proteomes" id="UP000652761">
    <property type="component" value="Unassembled WGS sequence"/>
</dbReference>
<comment type="caution">
    <text evidence="1">The sequence shown here is derived from an EMBL/GenBank/DDBJ whole genome shotgun (WGS) entry which is preliminary data.</text>
</comment>
<keyword evidence="2" id="KW-1185">Reference proteome</keyword>